<evidence type="ECO:0000313" key="7">
    <source>
        <dbReference type="Proteomes" id="UP000441333"/>
    </source>
</evidence>
<dbReference type="Pfam" id="PF04879">
    <property type="entry name" value="Molybdop_Fe4S4"/>
    <property type="match status" value="1"/>
</dbReference>
<proteinExistence type="inferred from homology"/>
<dbReference type="CDD" id="cd02766">
    <property type="entry name" value="MopB_3"/>
    <property type="match status" value="1"/>
</dbReference>
<dbReference type="GO" id="GO:0046872">
    <property type="term" value="F:metal ion binding"/>
    <property type="evidence" value="ECO:0007669"/>
    <property type="project" value="UniProtKB-KW"/>
</dbReference>
<dbReference type="Gene3D" id="3.40.228.10">
    <property type="entry name" value="Dimethylsulfoxide Reductase, domain 2"/>
    <property type="match status" value="1"/>
</dbReference>
<dbReference type="InterPro" id="IPR006657">
    <property type="entry name" value="MoPterin_dinucl-bd_dom"/>
</dbReference>
<keyword evidence="2" id="KW-0479">Metal-binding</keyword>
<dbReference type="SUPFAM" id="SSF53706">
    <property type="entry name" value="Formate dehydrogenase/DMSO reductase, domains 1-3"/>
    <property type="match status" value="1"/>
</dbReference>
<dbReference type="InterPro" id="IPR050612">
    <property type="entry name" value="Prok_Mopterin_Oxidored"/>
</dbReference>
<gene>
    <name evidence="6" type="ORF">F6U93_01300</name>
</gene>
<organism evidence="6 7">
    <name type="scientific">Pseudotamlana haliotis</name>
    <dbReference type="NCBI Taxonomy" id="2614804"/>
    <lineage>
        <taxon>Bacteria</taxon>
        <taxon>Pseudomonadati</taxon>
        <taxon>Bacteroidota</taxon>
        <taxon>Flavobacteriia</taxon>
        <taxon>Flavobacteriales</taxon>
        <taxon>Flavobacteriaceae</taxon>
        <taxon>Pseudotamlana</taxon>
    </lineage>
</organism>
<dbReference type="PROSITE" id="PS51669">
    <property type="entry name" value="4FE4S_MOW_BIS_MGD"/>
    <property type="match status" value="1"/>
</dbReference>
<keyword evidence="3" id="KW-0408">Iron</keyword>
<dbReference type="Gene3D" id="2.20.25.90">
    <property type="entry name" value="ADC-like domains"/>
    <property type="match status" value="1"/>
</dbReference>
<dbReference type="Gene3D" id="2.40.40.20">
    <property type="match status" value="1"/>
</dbReference>
<dbReference type="PANTHER" id="PTHR43742">
    <property type="entry name" value="TRIMETHYLAMINE-N-OXIDE REDUCTASE"/>
    <property type="match status" value="1"/>
</dbReference>
<keyword evidence="4" id="KW-0411">Iron-sulfur</keyword>
<keyword evidence="7" id="KW-1185">Reference proteome</keyword>
<dbReference type="GO" id="GO:0051536">
    <property type="term" value="F:iron-sulfur cluster binding"/>
    <property type="evidence" value="ECO:0007669"/>
    <property type="project" value="UniProtKB-KW"/>
</dbReference>
<evidence type="ECO:0000313" key="6">
    <source>
        <dbReference type="EMBL" id="KAB1071391.1"/>
    </source>
</evidence>
<dbReference type="Gene3D" id="3.40.50.740">
    <property type="match status" value="1"/>
</dbReference>
<dbReference type="SUPFAM" id="SSF50692">
    <property type="entry name" value="ADC-like"/>
    <property type="match status" value="1"/>
</dbReference>
<sequence>MGEKKNEMTRRKFVELGVKCIASAPLVSGLPNIMFGSTSVNYLEASNFHGVCPRDCPDSCSWEVKVQNGKIVSFGGDKENPFTAGKLCVKMETFPEDITYHPDRLLTPMKRVGEKGEGKFEPISWKQAISEVGVQLKETIAKHGSESVLSHGYMGTQSIVQKTVMSSRFFARMEASNIAHTICGGAVIPANFEVNGTVLGVLPEDMVYSRYIILWGTNTKNSNVHQWPFVLKAREAGAKIIVIDPFVSATAKEADWHIQPLPGTDVALALGMMHVIIHEGLVDQDYIDNYTSGYKELEEHVKLYDPKSVSGITSLLEEDIIQLAHEYAKGDPSLIRILVGIEHNYNGGDATRAVAILPSLTGAWRKQGGGLMHLTFEISGQALNWERLNYHRQMPTQPKRKLNMVQIGQLLNNPDLNPKIKSVFIYNSNPMVTTPNANLTKKGLEREDLLTVVLEHFMTETAKYADYLFPATTQLEHWDIGDSWGQVYVNINQPAIAPRGDAKPNSEFFRLMAQEMGYTEACFKETDKDIVKSAFDTDHPYLEGVDFEYMQKNGWVRYKIPEPFLPHAKGNFGTASGKCEFISPSSGLPAYKKVVYTEGDKNDYPLQLLTIKNTKGFHNSSLANVKHLQEKEGRLWLDIHPVDAKIRDIQNGDELMAFNQRGKVILEAKVTLSVRPGVVCMPHGFWPSLVKGGQASNNLTDDLLTDIKKWGGGAALQDCRVQVAKV</sequence>
<name>A0A6N6MN77_9FLAO</name>
<dbReference type="PANTHER" id="PTHR43742:SF6">
    <property type="entry name" value="OXIDOREDUCTASE YYAE-RELATED"/>
    <property type="match status" value="1"/>
</dbReference>
<evidence type="ECO:0000259" key="5">
    <source>
        <dbReference type="PROSITE" id="PS51669"/>
    </source>
</evidence>
<dbReference type="GO" id="GO:0016491">
    <property type="term" value="F:oxidoreductase activity"/>
    <property type="evidence" value="ECO:0007669"/>
    <property type="project" value="InterPro"/>
</dbReference>
<dbReference type="Gene3D" id="3.30.2070.10">
    <property type="entry name" value="Formate dehydrogenase/DMSO reductase"/>
    <property type="match status" value="1"/>
</dbReference>
<dbReference type="InterPro" id="IPR009010">
    <property type="entry name" value="Asp_de-COase-like_dom_sf"/>
</dbReference>
<protein>
    <submittedName>
        <fullName evidence="6">Molybdopterin-dependent oxidoreductase</fullName>
    </submittedName>
</protein>
<dbReference type="Pfam" id="PF00384">
    <property type="entry name" value="Molybdopterin"/>
    <property type="match status" value="1"/>
</dbReference>
<feature type="domain" description="4Fe-4S Mo/W bis-MGD-type" evidence="5">
    <location>
        <begin position="45"/>
        <end position="102"/>
    </location>
</feature>
<comment type="caution">
    <text evidence="6">The sequence shown here is derived from an EMBL/GenBank/DDBJ whole genome shotgun (WGS) entry which is preliminary data.</text>
</comment>
<dbReference type="SMART" id="SM00926">
    <property type="entry name" value="Molybdop_Fe4S4"/>
    <property type="match status" value="1"/>
</dbReference>
<evidence type="ECO:0000256" key="2">
    <source>
        <dbReference type="ARBA" id="ARBA00022723"/>
    </source>
</evidence>
<dbReference type="AlphaFoldDB" id="A0A6N6MN77"/>
<dbReference type="GO" id="GO:0043546">
    <property type="term" value="F:molybdopterin cofactor binding"/>
    <property type="evidence" value="ECO:0007669"/>
    <property type="project" value="InterPro"/>
</dbReference>
<comment type="similarity">
    <text evidence="1">Belongs to the prokaryotic molybdopterin-containing oxidoreductase family.</text>
</comment>
<evidence type="ECO:0000256" key="4">
    <source>
        <dbReference type="ARBA" id="ARBA00023014"/>
    </source>
</evidence>
<evidence type="ECO:0000256" key="3">
    <source>
        <dbReference type="ARBA" id="ARBA00023004"/>
    </source>
</evidence>
<accession>A0A6N6MN77</accession>
<dbReference type="InterPro" id="IPR006963">
    <property type="entry name" value="Mopterin_OxRdtase_4Fe-4S_dom"/>
</dbReference>
<reference evidence="6 7" key="1">
    <citation type="submission" date="2019-09" db="EMBL/GenBank/DDBJ databases">
        <authorList>
            <person name="Cao W.R."/>
        </authorList>
    </citation>
    <scope>NUCLEOTIDE SEQUENCE [LARGE SCALE GENOMIC DNA]</scope>
    <source>
        <strain evidence="6 7">B1N29</strain>
    </source>
</reference>
<evidence type="ECO:0000256" key="1">
    <source>
        <dbReference type="ARBA" id="ARBA00010312"/>
    </source>
</evidence>
<dbReference type="RefSeq" id="WP_150936074.1">
    <property type="nucleotide sequence ID" value="NZ_WAAT01000004.1"/>
</dbReference>
<dbReference type="Pfam" id="PF01568">
    <property type="entry name" value="Molydop_binding"/>
    <property type="match status" value="1"/>
</dbReference>
<dbReference type="Proteomes" id="UP000441333">
    <property type="component" value="Unassembled WGS sequence"/>
</dbReference>
<dbReference type="EMBL" id="WAAT01000004">
    <property type="protein sequence ID" value="KAB1071391.1"/>
    <property type="molecule type" value="Genomic_DNA"/>
</dbReference>
<dbReference type="InterPro" id="IPR006656">
    <property type="entry name" value="Mopterin_OxRdtase"/>
</dbReference>